<proteinExistence type="predicted"/>
<name>A0ABR1RSX5_9PEZI</name>
<sequence>MRLISTDLELIKTGLRQVVRRDPGISPAQCSLKLIGGVQSSLSILIDLMDSRPDDPYVPGLFIDIGTTLGGLNGYLLEIDQLIAKKDEQCITDHDQKVSRINFATEKITLGMSYQAKAAIDSLNSLYETETGHVDVSGTLTFINSVLDEIESGFNEVIDQGYDHRPAESVVELAETVRAELKMVPAELRRPESKDTRVKSWIVRDLFGMISDLLSLGQLIEETDAARMAGQDDGASSGETCQCERCLLEELDEAFADLRLLTAHWTKDK</sequence>
<reference evidence="1 2" key="1">
    <citation type="submission" date="2023-01" db="EMBL/GenBank/DDBJ databases">
        <title>Analysis of 21 Apiospora genomes using comparative genomics revels a genus with tremendous synthesis potential of carbohydrate active enzymes and secondary metabolites.</title>
        <authorList>
            <person name="Sorensen T."/>
        </authorList>
    </citation>
    <scope>NUCLEOTIDE SEQUENCE [LARGE SCALE GENOMIC DNA]</scope>
    <source>
        <strain evidence="1 2">CBS 20057</strain>
    </source>
</reference>
<protein>
    <submittedName>
        <fullName evidence="1">Uncharacterized protein</fullName>
    </submittedName>
</protein>
<dbReference type="Proteomes" id="UP001396898">
    <property type="component" value="Unassembled WGS sequence"/>
</dbReference>
<keyword evidence="2" id="KW-1185">Reference proteome</keyword>
<evidence type="ECO:0000313" key="1">
    <source>
        <dbReference type="EMBL" id="KAK8018061.1"/>
    </source>
</evidence>
<dbReference type="EMBL" id="JAQQWI010000010">
    <property type="protein sequence ID" value="KAK8018061.1"/>
    <property type="molecule type" value="Genomic_DNA"/>
</dbReference>
<comment type="caution">
    <text evidence="1">The sequence shown here is derived from an EMBL/GenBank/DDBJ whole genome shotgun (WGS) entry which is preliminary data.</text>
</comment>
<evidence type="ECO:0000313" key="2">
    <source>
        <dbReference type="Proteomes" id="UP001396898"/>
    </source>
</evidence>
<gene>
    <name evidence="1" type="ORF">PG991_007251</name>
</gene>
<organism evidence="1 2">
    <name type="scientific">Apiospora marii</name>
    <dbReference type="NCBI Taxonomy" id="335849"/>
    <lineage>
        <taxon>Eukaryota</taxon>
        <taxon>Fungi</taxon>
        <taxon>Dikarya</taxon>
        <taxon>Ascomycota</taxon>
        <taxon>Pezizomycotina</taxon>
        <taxon>Sordariomycetes</taxon>
        <taxon>Xylariomycetidae</taxon>
        <taxon>Amphisphaeriales</taxon>
        <taxon>Apiosporaceae</taxon>
        <taxon>Apiospora</taxon>
    </lineage>
</organism>
<accession>A0ABR1RSX5</accession>